<dbReference type="Gene3D" id="3.40.50.1820">
    <property type="entry name" value="alpha/beta hydrolase"/>
    <property type="match status" value="1"/>
</dbReference>
<dbReference type="GO" id="GO:0016020">
    <property type="term" value="C:membrane"/>
    <property type="evidence" value="ECO:0007669"/>
    <property type="project" value="TreeGrafter"/>
</dbReference>
<dbReference type="InterPro" id="IPR000073">
    <property type="entry name" value="AB_hydrolase_1"/>
</dbReference>
<dbReference type="InterPro" id="IPR029058">
    <property type="entry name" value="AB_hydrolase_fold"/>
</dbReference>
<dbReference type="PANTHER" id="PTHR43798">
    <property type="entry name" value="MONOACYLGLYCEROL LIPASE"/>
    <property type="match status" value="1"/>
</dbReference>
<evidence type="ECO:0000313" key="3">
    <source>
        <dbReference type="EMBL" id="TFE38063.1"/>
    </source>
</evidence>
<proteinExistence type="predicted"/>
<dbReference type="RefSeq" id="WP_134465713.1">
    <property type="nucleotide sequence ID" value="NZ_SNVI01000004.1"/>
</dbReference>
<dbReference type="AlphaFoldDB" id="A0A4Y8ML38"/>
<dbReference type="PRINTS" id="PR00111">
    <property type="entry name" value="ABHYDROLASE"/>
</dbReference>
<feature type="domain" description="AB hydrolase-1" evidence="2">
    <location>
        <begin position="43"/>
        <end position="139"/>
    </location>
</feature>
<dbReference type="SUPFAM" id="SSF53474">
    <property type="entry name" value="alpha/beta-Hydrolases"/>
    <property type="match status" value="1"/>
</dbReference>
<dbReference type="InterPro" id="IPR050266">
    <property type="entry name" value="AB_hydrolase_sf"/>
</dbReference>
<reference evidence="3 4" key="1">
    <citation type="submission" date="2019-03" db="EMBL/GenBank/DDBJ databases">
        <title>Complete Genome Sequence of Paraburkholderia dipogonis ICMP 19430T, a Nitrogen-fixing Symbiont of the South African Invasive Legume Dipogon lignosus in New Zealand.</title>
        <authorList>
            <person name="De Meyer S.E."/>
        </authorList>
    </citation>
    <scope>NUCLEOTIDE SEQUENCE [LARGE SCALE GENOMIC DNA]</scope>
    <source>
        <strain evidence="3 4">ICMP 19430</strain>
    </source>
</reference>
<protein>
    <submittedName>
        <fullName evidence="3">Alpha/beta hydrolase</fullName>
    </submittedName>
</protein>
<name>A0A4Y8ML38_9BURK</name>
<dbReference type="EMBL" id="SNVI01000004">
    <property type="protein sequence ID" value="TFE38063.1"/>
    <property type="molecule type" value="Genomic_DNA"/>
</dbReference>
<organism evidence="3 4">
    <name type="scientific">Paraburkholderia dipogonis</name>
    <dbReference type="NCBI Taxonomy" id="1211383"/>
    <lineage>
        <taxon>Bacteria</taxon>
        <taxon>Pseudomonadati</taxon>
        <taxon>Pseudomonadota</taxon>
        <taxon>Betaproteobacteria</taxon>
        <taxon>Burkholderiales</taxon>
        <taxon>Burkholderiaceae</taxon>
        <taxon>Paraburkholderia</taxon>
    </lineage>
</organism>
<comment type="caution">
    <text evidence="3">The sequence shown here is derived from an EMBL/GenBank/DDBJ whole genome shotgun (WGS) entry which is preliminary data.</text>
</comment>
<gene>
    <name evidence="3" type="ORF">E2553_37315</name>
</gene>
<evidence type="ECO:0000259" key="2">
    <source>
        <dbReference type="Pfam" id="PF00561"/>
    </source>
</evidence>
<evidence type="ECO:0000313" key="4">
    <source>
        <dbReference type="Proteomes" id="UP000297385"/>
    </source>
</evidence>
<sequence>MSNENYQSIWTHLMAASFRQDYVDAGGVKTRYVNAGPKDAPKLIMLHGMGGSWENCFANFAEHAKYFDTYAIDMLGHGYTDKPDRLMTTAEYVNHVKNFMDAMKIDKASFLGLSLGSWVSTKVAVKHPERVEKVSMLSAWGALSQGRM</sequence>
<dbReference type="PANTHER" id="PTHR43798:SF31">
    <property type="entry name" value="AB HYDROLASE SUPERFAMILY PROTEIN YCLE"/>
    <property type="match status" value="1"/>
</dbReference>
<keyword evidence="1 3" id="KW-0378">Hydrolase</keyword>
<dbReference type="Proteomes" id="UP000297385">
    <property type="component" value="Unassembled WGS sequence"/>
</dbReference>
<dbReference type="Pfam" id="PF00561">
    <property type="entry name" value="Abhydrolase_1"/>
    <property type="match status" value="1"/>
</dbReference>
<dbReference type="GO" id="GO:0016787">
    <property type="term" value="F:hydrolase activity"/>
    <property type="evidence" value="ECO:0007669"/>
    <property type="project" value="UniProtKB-KW"/>
</dbReference>
<evidence type="ECO:0000256" key="1">
    <source>
        <dbReference type="ARBA" id="ARBA00022801"/>
    </source>
</evidence>
<accession>A0A4Y8ML38</accession>